<reference evidence="3 4" key="1">
    <citation type="submission" date="2020-04" db="EMBL/GenBank/DDBJ databases">
        <authorList>
            <person name="Wallbank WR R."/>
            <person name="Pardo Diaz C."/>
            <person name="Kozak K."/>
            <person name="Martin S."/>
            <person name="Jiggins C."/>
            <person name="Moest M."/>
            <person name="Warren A I."/>
            <person name="Byers J.R.P. K."/>
            <person name="Montejo-Kovacevich G."/>
            <person name="Yen C E."/>
        </authorList>
    </citation>
    <scope>NUCLEOTIDE SEQUENCE [LARGE SCALE GENOMIC DNA]</scope>
</reference>
<evidence type="ECO:0000313" key="3">
    <source>
        <dbReference type="EMBL" id="CAB3244440.1"/>
    </source>
</evidence>
<dbReference type="Proteomes" id="UP000494106">
    <property type="component" value="Unassembled WGS sequence"/>
</dbReference>
<evidence type="ECO:0000256" key="1">
    <source>
        <dbReference type="SAM" id="MobiDB-lite"/>
    </source>
</evidence>
<evidence type="ECO:0000313" key="4">
    <source>
        <dbReference type="Proteomes" id="UP000494106"/>
    </source>
</evidence>
<feature type="signal peptide" evidence="2">
    <location>
        <begin position="1"/>
        <end position="19"/>
    </location>
</feature>
<feature type="compositionally biased region" description="Polar residues" evidence="1">
    <location>
        <begin position="353"/>
        <end position="364"/>
    </location>
</feature>
<sequence length="605" mass="70350">MGMSVWYMIATLFLVLVNGEIFENISTSIYDKPETSSPKPNQQFSTTQEYVLYLTPDQAQDLQATGAIVRPLPQLENVFQQQRRQLSTKDKTEQNLSSNKKYQVDNNINEFYKELLLHQDLAIQSQSKEIPSVKPPARYKYSPKPRQEYASWYVPKINNKTNNRSTEYVRYLPNYEIETLEMKPYSAQPLPGYYFETQSEVKTYSYNGAKENFKQSEVQKSQEALKSIKLQSPEKVSEYRLIQRYEDIQNPAELQDHEEIFSSAELQIEDKNQKAFEIQNEEIQRLVEAQKFEEIKKSLESLKLDELQSSFGIQRHEDIQENEQIQRPEEIHPIIQIPTRTFTIERTQNQQRIKLDETSVTNAGPVTFEDKNRNRSDDQEAEKVEATFQISTPLLNAKEEKLSPLVEGQNQHSSLSVQQDKISENIAEQKVLINNERAIQTKLQQITESSTHDTEKFATELDKLKKNLGKQNILAEKIATQRVSKKPQGIVKEELALQRHRPLELQHKLEHLPVIIPRPYPVSWGISHPIPVPVLQFEKDENKKVLPIDVNDEISIHGSKNYYRTVSTPFAAQEQISGDVKHDIPFAYRTHEPENLAILRHIWEH</sequence>
<organism evidence="3 4">
    <name type="scientific">Arctia plantaginis</name>
    <name type="common">Wood tiger moth</name>
    <name type="synonym">Phalaena plantaginis</name>
    <dbReference type="NCBI Taxonomy" id="874455"/>
    <lineage>
        <taxon>Eukaryota</taxon>
        <taxon>Metazoa</taxon>
        <taxon>Ecdysozoa</taxon>
        <taxon>Arthropoda</taxon>
        <taxon>Hexapoda</taxon>
        <taxon>Insecta</taxon>
        <taxon>Pterygota</taxon>
        <taxon>Neoptera</taxon>
        <taxon>Endopterygota</taxon>
        <taxon>Lepidoptera</taxon>
        <taxon>Glossata</taxon>
        <taxon>Ditrysia</taxon>
        <taxon>Noctuoidea</taxon>
        <taxon>Erebidae</taxon>
        <taxon>Arctiinae</taxon>
        <taxon>Arctia</taxon>
    </lineage>
</organism>
<dbReference type="OrthoDB" id="6537767at2759"/>
<protein>
    <submittedName>
        <fullName evidence="3">Uncharacterized protein</fullName>
    </submittedName>
</protein>
<feature type="chain" id="PRO_5035874531" evidence="2">
    <location>
        <begin position="20"/>
        <end position="605"/>
    </location>
</feature>
<accession>A0A8S1ACY2</accession>
<gene>
    <name evidence="3" type="ORF">APLA_LOCUS9938</name>
</gene>
<proteinExistence type="predicted"/>
<name>A0A8S1ACY2_ARCPL</name>
<feature type="compositionally biased region" description="Basic and acidic residues" evidence="1">
    <location>
        <begin position="368"/>
        <end position="380"/>
    </location>
</feature>
<evidence type="ECO:0000256" key="2">
    <source>
        <dbReference type="SAM" id="SignalP"/>
    </source>
</evidence>
<keyword evidence="2" id="KW-0732">Signal</keyword>
<keyword evidence="4" id="KW-1185">Reference proteome</keyword>
<feature type="region of interest" description="Disordered" evidence="1">
    <location>
        <begin position="353"/>
        <end position="380"/>
    </location>
</feature>
<dbReference type="AlphaFoldDB" id="A0A8S1ACY2"/>
<comment type="caution">
    <text evidence="3">The sequence shown here is derived from an EMBL/GenBank/DDBJ whole genome shotgun (WGS) entry which is preliminary data.</text>
</comment>
<dbReference type="EMBL" id="CADEBC010000521">
    <property type="protein sequence ID" value="CAB3244440.1"/>
    <property type="molecule type" value="Genomic_DNA"/>
</dbReference>